<dbReference type="OrthoDB" id="9773137at2"/>
<reference evidence="8 9" key="1">
    <citation type="submission" date="2016-10" db="EMBL/GenBank/DDBJ databases">
        <authorList>
            <person name="de Groot N.N."/>
        </authorList>
    </citation>
    <scope>NUCLEOTIDE SEQUENCE [LARGE SCALE GENOMIC DNA]</scope>
    <source>
        <strain evidence="8 9">DSM 44778</strain>
    </source>
</reference>
<dbReference type="InterPro" id="IPR003714">
    <property type="entry name" value="PhoH"/>
</dbReference>
<dbReference type="InterPro" id="IPR051451">
    <property type="entry name" value="PhoH2-like"/>
</dbReference>
<evidence type="ECO:0000259" key="7">
    <source>
        <dbReference type="Pfam" id="PF02562"/>
    </source>
</evidence>
<evidence type="ECO:0000256" key="1">
    <source>
        <dbReference type="ARBA" id="ARBA00004496"/>
    </source>
</evidence>
<evidence type="ECO:0000256" key="6">
    <source>
        <dbReference type="ARBA" id="ARBA00039970"/>
    </source>
</evidence>
<dbReference type="STRING" id="46223.SAMN05421852_104151"/>
<keyword evidence="5" id="KW-0067">ATP-binding</keyword>
<dbReference type="PANTHER" id="PTHR30473">
    <property type="entry name" value="PROTEIN PHOH"/>
    <property type="match status" value="1"/>
</dbReference>
<dbReference type="FunFam" id="3.40.50.300:FF:000013">
    <property type="entry name" value="PhoH family ATPase"/>
    <property type="match status" value="1"/>
</dbReference>
<evidence type="ECO:0000256" key="5">
    <source>
        <dbReference type="ARBA" id="ARBA00022840"/>
    </source>
</evidence>
<dbReference type="InterPro" id="IPR027417">
    <property type="entry name" value="P-loop_NTPase"/>
</dbReference>
<sequence>MSEREKNVKIHLRDAQEALSLFGPHDAFLKQVESQTSAKIITRGEELTIVGSPDECETLYNLFRVLLSLIRKGIRLTERDVVYAQRLAKQGLEDELLELYHEEIGITHKGNKVRVKTLGQRHYVTAIQKSDIVFGIGPAGTGKTFLAVVMAVTALKAHQVKRIVLTRPAVEAGENLGFLPGDLQEKVNPYLRPLYDSLYFMLGVEQVNKMMERGLIEVAPLAYMRGRTLEDAFVILDEAQNTTGEQMKMFLTRLGFGSKMVITGDVTQVDLPKGRKSGLREAERILKEIPDIRFVYLGQEDVVRHTLVQKIIEAYEQDANA</sequence>
<dbReference type="EMBL" id="FORR01000004">
    <property type="protein sequence ID" value="SFJ08873.1"/>
    <property type="molecule type" value="Genomic_DNA"/>
</dbReference>
<dbReference type="Gene3D" id="3.40.50.300">
    <property type="entry name" value="P-loop containing nucleotide triphosphate hydrolases"/>
    <property type="match status" value="1"/>
</dbReference>
<evidence type="ECO:0000313" key="9">
    <source>
        <dbReference type="Proteomes" id="UP000199545"/>
    </source>
</evidence>
<evidence type="ECO:0000313" key="8">
    <source>
        <dbReference type="EMBL" id="SFJ08873.1"/>
    </source>
</evidence>
<dbReference type="RefSeq" id="WP_093228917.1">
    <property type="nucleotide sequence ID" value="NZ_FORR01000004.1"/>
</dbReference>
<comment type="similarity">
    <text evidence="2">Belongs to the PhoH family.</text>
</comment>
<evidence type="ECO:0000256" key="3">
    <source>
        <dbReference type="ARBA" id="ARBA00022490"/>
    </source>
</evidence>
<name>A0A1I3NHT1_9BACL</name>
<dbReference type="Proteomes" id="UP000199545">
    <property type="component" value="Unassembled WGS sequence"/>
</dbReference>
<dbReference type="PANTHER" id="PTHR30473:SF1">
    <property type="entry name" value="PHOH-LIKE PROTEIN"/>
    <property type="match status" value="1"/>
</dbReference>
<gene>
    <name evidence="8" type="ORF">SAMN05421852_104151</name>
</gene>
<organism evidence="8 9">
    <name type="scientific">Thermoflavimicrobium dichotomicum</name>
    <dbReference type="NCBI Taxonomy" id="46223"/>
    <lineage>
        <taxon>Bacteria</taxon>
        <taxon>Bacillati</taxon>
        <taxon>Bacillota</taxon>
        <taxon>Bacilli</taxon>
        <taxon>Bacillales</taxon>
        <taxon>Thermoactinomycetaceae</taxon>
        <taxon>Thermoflavimicrobium</taxon>
    </lineage>
</organism>
<proteinExistence type="inferred from homology"/>
<keyword evidence="4" id="KW-0547">Nucleotide-binding</keyword>
<dbReference type="Pfam" id="PF02562">
    <property type="entry name" value="PhoH"/>
    <property type="match status" value="1"/>
</dbReference>
<dbReference type="GO" id="GO:0005524">
    <property type="term" value="F:ATP binding"/>
    <property type="evidence" value="ECO:0007669"/>
    <property type="project" value="UniProtKB-KW"/>
</dbReference>
<keyword evidence="9" id="KW-1185">Reference proteome</keyword>
<dbReference type="SUPFAM" id="SSF52540">
    <property type="entry name" value="P-loop containing nucleoside triphosphate hydrolases"/>
    <property type="match status" value="1"/>
</dbReference>
<comment type="subcellular location">
    <subcellularLocation>
        <location evidence="1">Cytoplasm</location>
    </subcellularLocation>
</comment>
<feature type="domain" description="PhoH-like protein" evidence="7">
    <location>
        <begin position="113"/>
        <end position="316"/>
    </location>
</feature>
<accession>A0A1I3NHT1</accession>
<dbReference type="AlphaFoldDB" id="A0A1I3NHT1"/>
<dbReference type="GO" id="GO:0005829">
    <property type="term" value="C:cytosol"/>
    <property type="evidence" value="ECO:0007669"/>
    <property type="project" value="TreeGrafter"/>
</dbReference>
<evidence type="ECO:0000256" key="2">
    <source>
        <dbReference type="ARBA" id="ARBA00010393"/>
    </source>
</evidence>
<evidence type="ECO:0000256" key="4">
    <source>
        <dbReference type="ARBA" id="ARBA00022741"/>
    </source>
</evidence>
<keyword evidence="3" id="KW-0963">Cytoplasm</keyword>
<protein>
    <recommendedName>
        <fullName evidence="6">PhoH-like protein</fullName>
    </recommendedName>
</protein>